<dbReference type="PANTHER" id="PTHR35011">
    <property type="entry name" value="2,3-DIKETO-L-GULONATE TRAP TRANSPORTER SMALL PERMEASE PROTEIN YIAM"/>
    <property type="match status" value="1"/>
</dbReference>
<evidence type="ECO:0000259" key="10">
    <source>
        <dbReference type="Pfam" id="PF04290"/>
    </source>
</evidence>
<dbReference type="Pfam" id="PF04290">
    <property type="entry name" value="DctQ"/>
    <property type="match status" value="1"/>
</dbReference>
<name>A0ABT2NM39_9RHOB</name>
<comment type="subunit">
    <text evidence="9">The complex comprises the extracytoplasmic solute receptor protein and the two transmembrane proteins.</text>
</comment>
<evidence type="ECO:0000313" key="11">
    <source>
        <dbReference type="EMBL" id="MCT8330003.1"/>
    </source>
</evidence>
<evidence type="ECO:0000313" key="12">
    <source>
        <dbReference type="Proteomes" id="UP001205601"/>
    </source>
</evidence>
<evidence type="ECO:0000256" key="1">
    <source>
        <dbReference type="ARBA" id="ARBA00004429"/>
    </source>
</evidence>
<evidence type="ECO:0000256" key="4">
    <source>
        <dbReference type="ARBA" id="ARBA00022519"/>
    </source>
</evidence>
<keyword evidence="4 9" id="KW-0997">Cell inner membrane</keyword>
<dbReference type="PANTHER" id="PTHR35011:SF4">
    <property type="entry name" value="SLL1102 PROTEIN"/>
    <property type="match status" value="1"/>
</dbReference>
<feature type="transmembrane region" description="Helical" evidence="9">
    <location>
        <begin position="51"/>
        <end position="70"/>
    </location>
</feature>
<evidence type="ECO:0000256" key="6">
    <source>
        <dbReference type="ARBA" id="ARBA00022989"/>
    </source>
</evidence>
<dbReference type="RefSeq" id="WP_261495623.1">
    <property type="nucleotide sequence ID" value="NZ_JAOCQF010000001.1"/>
</dbReference>
<comment type="function">
    <text evidence="9">Part of the tripartite ATP-independent periplasmic (TRAP) transport system.</text>
</comment>
<keyword evidence="5 9" id="KW-0812">Transmembrane</keyword>
<reference evidence="12" key="1">
    <citation type="submission" date="2023-07" db="EMBL/GenBank/DDBJ databases">
        <title>Defluviimonas sediminis sp. nov., isolated from mangrove sediment.</title>
        <authorList>
            <person name="Liu L."/>
            <person name="Li J."/>
            <person name="Huang Y."/>
            <person name="Pan J."/>
            <person name="Li M."/>
        </authorList>
    </citation>
    <scope>NUCLEOTIDE SEQUENCE [LARGE SCALE GENOMIC DNA]</scope>
    <source>
        <strain evidence="12">FT324</strain>
    </source>
</reference>
<evidence type="ECO:0000256" key="2">
    <source>
        <dbReference type="ARBA" id="ARBA00022448"/>
    </source>
</evidence>
<keyword evidence="6 9" id="KW-1133">Transmembrane helix</keyword>
<comment type="similarity">
    <text evidence="8 9">Belongs to the TRAP transporter small permease family.</text>
</comment>
<sequence length="187" mass="21680">MPNWIKTYVKFVDALNYRVGRFAMYLLYLLMGVLLYSVVSKGVGTPANWPIEMAQFTMVAYYMLGGPYSLQLDSNVRMDLLYGRWSDRTKAWVDAFSIFAMIFYLVILLWGAYDSTVYSLGLKWVDKEVLGVTLPWPQTGFLERNPSLWRPVIWPIKVIMIVGIFLMLLQAIAFFFKDVARVRGEEL</sequence>
<evidence type="ECO:0000256" key="3">
    <source>
        <dbReference type="ARBA" id="ARBA00022475"/>
    </source>
</evidence>
<evidence type="ECO:0000256" key="8">
    <source>
        <dbReference type="ARBA" id="ARBA00038436"/>
    </source>
</evidence>
<keyword evidence="12" id="KW-1185">Reference proteome</keyword>
<dbReference type="EMBL" id="JAOCQF010000001">
    <property type="protein sequence ID" value="MCT8330003.1"/>
    <property type="molecule type" value="Genomic_DNA"/>
</dbReference>
<evidence type="ECO:0000256" key="7">
    <source>
        <dbReference type="ARBA" id="ARBA00023136"/>
    </source>
</evidence>
<evidence type="ECO:0000256" key="5">
    <source>
        <dbReference type="ARBA" id="ARBA00022692"/>
    </source>
</evidence>
<keyword evidence="7 9" id="KW-0472">Membrane</keyword>
<organism evidence="11 12">
    <name type="scientific">Albidovulum sediminis</name>
    <dbReference type="NCBI Taxonomy" id="3066345"/>
    <lineage>
        <taxon>Bacteria</taxon>
        <taxon>Pseudomonadati</taxon>
        <taxon>Pseudomonadota</taxon>
        <taxon>Alphaproteobacteria</taxon>
        <taxon>Rhodobacterales</taxon>
        <taxon>Paracoccaceae</taxon>
        <taxon>Albidovulum</taxon>
    </lineage>
</organism>
<accession>A0ABT2NM39</accession>
<proteinExistence type="inferred from homology"/>
<feature type="transmembrane region" description="Helical" evidence="9">
    <location>
        <begin position="91"/>
        <end position="113"/>
    </location>
</feature>
<feature type="transmembrane region" description="Helical" evidence="9">
    <location>
        <begin position="152"/>
        <end position="176"/>
    </location>
</feature>
<keyword evidence="3" id="KW-1003">Cell membrane</keyword>
<protein>
    <recommendedName>
        <fullName evidence="9">TRAP transporter small permease protein</fullName>
    </recommendedName>
</protein>
<evidence type="ECO:0000256" key="9">
    <source>
        <dbReference type="RuleBase" id="RU369079"/>
    </source>
</evidence>
<gene>
    <name evidence="11" type="ORF">N5I32_10790</name>
</gene>
<dbReference type="Proteomes" id="UP001205601">
    <property type="component" value="Unassembled WGS sequence"/>
</dbReference>
<keyword evidence="2 9" id="KW-0813">Transport</keyword>
<dbReference type="InterPro" id="IPR055348">
    <property type="entry name" value="DctQ"/>
</dbReference>
<dbReference type="InterPro" id="IPR007387">
    <property type="entry name" value="TRAP_DctQ"/>
</dbReference>
<feature type="transmembrane region" description="Helical" evidence="9">
    <location>
        <begin position="21"/>
        <end position="39"/>
    </location>
</feature>
<feature type="domain" description="Tripartite ATP-independent periplasmic transporters DctQ component" evidence="10">
    <location>
        <begin position="30"/>
        <end position="180"/>
    </location>
</feature>
<comment type="caution">
    <text evidence="11">The sequence shown here is derived from an EMBL/GenBank/DDBJ whole genome shotgun (WGS) entry which is preliminary data.</text>
</comment>
<comment type="subcellular location">
    <subcellularLocation>
        <location evidence="1 9">Cell inner membrane</location>
        <topology evidence="1 9">Multi-pass membrane protein</topology>
    </subcellularLocation>
</comment>